<evidence type="ECO:0000313" key="3">
    <source>
        <dbReference type="Proteomes" id="UP000184080"/>
    </source>
</evidence>
<dbReference type="Proteomes" id="UP000184080">
    <property type="component" value="Unassembled WGS sequence"/>
</dbReference>
<keyword evidence="3" id="KW-1185">Reference proteome</keyword>
<reference evidence="2 3" key="1">
    <citation type="submission" date="2016-11" db="EMBL/GenBank/DDBJ databases">
        <authorList>
            <person name="Jaros S."/>
            <person name="Januszkiewicz K."/>
            <person name="Wedrychowicz H."/>
        </authorList>
    </citation>
    <scope>NUCLEOTIDE SEQUENCE [LARGE SCALE GENOMIC DNA]</scope>
    <source>
        <strain evidence="2 3">DSM 21864</strain>
    </source>
</reference>
<dbReference type="AlphaFoldDB" id="A0A1M6BRH5"/>
<organism evidence="2 3">
    <name type="scientific">Clostridium amylolyticum</name>
    <dbReference type="NCBI Taxonomy" id="1121298"/>
    <lineage>
        <taxon>Bacteria</taxon>
        <taxon>Bacillati</taxon>
        <taxon>Bacillota</taxon>
        <taxon>Clostridia</taxon>
        <taxon>Eubacteriales</taxon>
        <taxon>Clostridiaceae</taxon>
        <taxon>Clostridium</taxon>
    </lineage>
</organism>
<gene>
    <name evidence="2" type="ORF">SAMN05444401_0864</name>
</gene>
<dbReference type="InterPro" id="IPR026001">
    <property type="entry name" value="Abi-like_C"/>
</dbReference>
<dbReference type="Pfam" id="PF14355">
    <property type="entry name" value="Abi_C"/>
    <property type="match status" value="1"/>
</dbReference>
<name>A0A1M6BRH5_9CLOT</name>
<feature type="domain" description="Abortive infection protein-like C-terminal" evidence="1">
    <location>
        <begin position="189"/>
        <end position="262"/>
    </location>
</feature>
<dbReference type="STRING" id="1121298.SAMN05444401_0864"/>
<proteinExistence type="predicted"/>
<accession>A0A1M6BRH5</accession>
<protein>
    <submittedName>
        <fullName evidence="2">Abortive infection C-terminus</fullName>
    </submittedName>
</protein>
<dbReference type="RefSeq" id="WP_073003950.1">
    <property type="nucleotide sequence ID" value="NZ_FQZO01000001.1"/>
</dbReference>
<evidence type="ECO:0000259" key="1">
    <source>
        <dbReference type="Pfam" id="PF14355"/>
    </source>
</evidence>
<sequence length="273" mass="30624">MKFKNLIYKKLGKTICGDEGPGLYLSGPMLVDFFGELGFDDKYDRGFPTRYMYAEEKAKTLIENNKFNELINELLAPIRYLDAEGTPIQVMNYINSFLEIESYKIIELKNGKYSIAKINGSAVSVSKEELNVLSSEFLNEQVDKCNRKISEKDFYGAITNARSMVEEVLLSIEKEITGQRGENNGDMSKLYKRVSKLISFDAGKQGLATPLKQILSGLNSIVIGVASLRTKASDSHAPEYKPDKHHAVLAVNCAMTFTSFIIGSYNYQRSKSE</sequence>
<dbReference type="EMBL" id="FQZO01000001">
    <property type="protein sequence ID" value="SHI51128.1"/>
    <property type="molecule type" value="Genomic_DNA"/>
</dbReference>
<dbReference type="OrthoDB" id="9788659at2"/>
<evidence type="ECO:0000313" key="2">
    <source>
        <dbReference type="EMBL" id="SHI51128.1"/>
    </source>
</evidence>